<keyword evidence="3" id="KW-1133">Transmembrane helix</keyword>
<dbReference type="EMBL" id="JOWA01000165">
    <property type="protein sequence ID" value="KEZ39107.1"/>
    <property type="molecule type" value="Genomic_DNA"/>
</dbReference>
<dbReference type="PANTHER" id="PTHR43294">
    <property type="entry name" value="SODIUM/POTASSIUM-TRANSPORTING ATPASE SUBUNIT ALPHA"/>
    <property type="match status" value="1"/>
</dbReference>
<keyword evidence="6" id="KW-1185">Reference proteome</keyword>
<keyword evidence="2" id="KW-1003">Cell membrane</keyword>
<dbReference type="GeneID" id="27719697"/>
<dbReference type="VEuPathDB" id="FungiDB:SAPIO_CDS10495"/>
<gene>
    <name evidence="5" type="ORF">SAPIO_CDS10495</name>
</gene>
<keyword evidence="3" id="KW-0472">Membrane</keyword>
<feature type="transmembrane region" description="Helical" evidence="3">
    <location>
        <begin position="248"/>
        <end position="268"/>
    </location>
</feature>
<feature type="transmembrane region" description="Helical" evidence="3">
    <location>
        <begin position="118"/>
        <end position="141"/>
    </location>
</feature>
<proteinExistence type="predicted"/>
<name>A0A084FVJ5_PSEDA</name>
<accession>A0A084FVJ5</accession>
<dbReference type="Gene3D" id="2.70.150.10">
    <property type="entry name" value="Calcium-transporting ATPase, cytoplasmic transduction domain A"/>
    <property type="match status" value="1"/>
</dbReference>
<reference evidence="5 6" key="1">
    <citation type="journal article" date="2014" name="Genome Announc.">
        <title>Draft genome sequence of the pathogenic fungus Scedosporium apiospermum.</title>
        <authorList>
            <person name="Vandeputte P."/>
            <person name="Ghamrawi S."/>
            <person name="Rechenmann M."/>
            <person name="Iltis A."/>
            <person name="Giraud S."/>
            <person name="Fleury M."/>
            <person name="Thornton C."/>
            <person name="Delhaes L."/>
            <person name="Meyer W."/>
            <person name="Papon N."/>
            <person name="Bouchara J.P."/>
        </authorList>
    </citation>
    <scope>NUCLEOTIDE SEQUENCE [LARGE SCALE GENOMIC DNA]</scope>
    <source>
        <strain evidence="5 6">IHEM 14462</strain>
    </source>
</reference>
<dbReference type="KEGG" id="sapo:SAPIO_CDS10495"/>
<feature type="transmembrane region" description="Helical" evidence="3">
    <location>
        <begin position="161"/>
        <end position="181"/>
    </location>
</feature>
<feature type="transmembrane region" description="Helical" evidence="3">
    <location>
        <begin position="193"/>
        <end position="214"/>
    </location>
</feature>
<dbReference type="InterPro" id="IPR050510">
    <property type="entry name" value="Cation_transp_ATPase_P-type"/>
</dbReference>
<evidence type="ECO:0000313" key="6">
    <source>
        <dbReference type="Proteomes" id="UP000028545"/>
    </source>
</evidence>
<feature type="domain" description="P-type ATPase A" evidence="4">
    <location>
        <begin position="6"/>
        <end position="102"/>
    </location>
</feature>
<dbReference type="Pfam" id="PF00122">
    <property type="entry name" value="E1-E2_ATPase"/>
    <property type="match status" value="1"/>
</dbReference>
<evidence type="ECO:0000313" key="5">
    <source>
        <dbReference type="EMBL" id="KEZ39107.1"/>
    </source>
</evidence>
<dbReference type="HOGENOM" id="CLU_950451_0_0_1"/>
<dbReference type="GO" id="GO:0030007">
    <property type="term" value="P:intracellular potassium ion homeostasis"/>
    <property type="evidence" value="ECO:0007669"/>
    <property type="project" value="TreeGrafter"/>
</dbReference>
<evidence type="ECO:0000256" key="2">
    <source>
        <dbReference type="ARBA" id="ARBA00022475"/>
    </source>
</evidence>
<dbReference type="GO" id="GO:0036376">
    <property type="term" value="P:sodium ion export across plasma membrane"/>
    <property type="evidence" value="ECO:0007669"/>
    <property type="project" value="TreeGrafter"/>
</dbReference>
<dbReference type="GO" id="GO:0005391">
    <property type="term" value="F:P-type sodium:potassium-exchanging transporter activity"/>
    <property type="evidence" value="ECO:0007669"/>
    <property type="project" value="TreeGrafter"/>
</dbReference>
<evidence type="ECO:0000259" key="4">
    <source>
        <dbReference type="Pfam" id="PF00122"/>
    </source>
</evidence>
<sequence length="293" mass="33016">MTYYETKALPASDLVCGDIVHLRASNNIPTDIRILSHSGDIRFDRSLLTGESEEVEGAVDVTDTSFLQSRNIALMGTTVLNRSGVGAVVLTGVKSVIGHVAHSSVNVKKEAVLIQQEIWRFVKMIVCMTIFLALLILLTWFDSIVDAIRLDRLVFQSLQKVSWSEIWLVILNVFFASRPSARPLDYSQIYAQAYLFVGFMETITAQSTFFLYMWRHAGMPVSELFSLFEHNREGFHGYTQVELDHFDATGLCVYFVTLVFLQLGNVLAMKNRRPGRPVQKEAAQPVAHTEYGK</sequence>
<evidence type="ECO:0000256" key="1">
    <source>
        <dbReference type="ARBA" id="ARBA00004651"/>
    </source>
</evidence>
<dbReference type="Proteomes" id="UP000028545">
    <property type="component" value="Unassembled WGS sequence"/>
</dbReference>
<dbReference type="PANTHER" id="PTHR43294:SF21">
    <property type="entry name" value="CATION TRANSPORTING ATPASE"/>
    <property type="match status" value="1"/>
</dbReference>
<dbReference type="GO" id="GO:0006883">
    <property type="term" value="P:intracellular sodium ion homeostasis"/>
    <property type="evidence" value="ECO:0007669"/>
    <property type="project" value="TreeGrafter"/>
</dbReference>
<dbReference type="GO" id="GO:0005886">
    <property type="term" value="C:plasma membrane"/>
    <property type="evidence" value="ECO:0007669"/>
    <property type="project" value="UniProtKB-SubCell"/>
</dbReference>
<dbReference type="Gene3D" id="1.20.1110.10">
    <property type="entry name" value="Calcium-transporting ATPase, transmembrane domain"/>
    <property type="match status" value="2"/>
</dbReference>
<dbReference type="SUPFAM" id="SSF81653">
    <property type="entry name" value="Calcium ATPase, transduction domain A"/>
    <property type="match status" value="1"/>
</dbReference>
<keyword evidence="3" id="KW-0812">Transmembrane</keyword>
<dbReference type="GO" id="GO:1902600">
    <property type="term" value="P:proton transmembrane transport"/>
    <property type="evidence" value="ECO:0007669"/>
    <property type="project" value="TreeGrafter"/>
</dbReference>
<dbReference type="RefSeq" id="XP_016638906.1">
    <property type="nucleotide sequence ID" value="XM_016784078.1"/>
</dbReference>
<protein>
    <recommendedName>
        <fullName evidence="4">P-type ATPase A domain-containing protein</fullName>
    </recommendedName>
</protein>
<evidence type="ECO:0000256" key="3">
    <source>
        <dbReference type="SAM" id="Phobius"/>
    </source>
</evidence>
<dbReference type="InterPro" id="IPR008250">
    <property type="entry name" value="ATPase_P-typ_transduc_dom_A_sf"/>
</dbReference>
<comment type="caution">
    <text evidence="5">The sequence shown here is derived from an EMBL/GenBank/DDBJ whole genome shotgun (WGS) entry which is preliminary data.</text>
</comment>
<organism evidence="5 6">
    <name type="scientific">Pseudallescheria apiosperma</name>
    <name type="common">Scedosporium apiospermum</name>
    <dbReference type="NCBI Taxonomy" id="563466"/>
    <lineage>
        <taxon>Eukaryota</taxon>
        <taxon>Fungi</taxon>
        <taxon>Dikarya</taxon>
        <taxon>Ascomycota</taxon>
        <taxon>Pezizomycotina</taxon>
        <taxon>Sordariomycetes</taxon>
        <taxon>Hypocreomycetidae</taxon>
        <taxon>Microascales</taxon>
        <taxon>Microascaceae</taxon>
        <taxon>Scedosporium</taxon>
    </lineage>
</organism>
<dbReference type="InterPro" id="IPR059000">
    <property type="entry name" value="ATPase_P-type_domA"/>
</dbReference>
<comment type="subcellular location">
    <subcellularLocation>
        <location evidence="1">Cell membrane</location>
        <topology evidence="1">Multi-pass membrane protein</topology>
    </subcellularLocation>
</comment>
<dbReference type="GO" id="GO:1990573">
    <property type="term" value="P:potassium ion import across plasma membrane"/>
    <property type="evidence" value="ECO:0007669"/>
    <property type="project" value="TreeGrafter"/>
</dbReference>
<dbReference type="AlphaFoldDB" id="A0A084FVJ5"/>
<dbReference type="OrthoDB" id="158672at2759"/>